<reference evidence="2" key="1">
    <citation type="submission" date="2022-10" db="EMBL/GenBank/DDBJ databases">
        <title>Candidatus Kirkpatrella diaphorinas gen. nov., sp. nov., an uncultured endosymbiont identified in a population of Diaphorina citri from Hawaii.</title>
        <authorList>
            <person name="Henry E.M."/>
            <person name="Carlson C.R."/>
            <person name="Kuo Y.-W."/>
        </authorList>
    </citation>
    <scope>NUCLEOTIDE SEQUENCE</scope>
    <source>
        <strain evidence="2">CADCRV1</strain>
    </source>
</reference>
<dbReference type="RefSeq" id="WP_319806966.1">
    <property type="nucleotide sequence ID" value="NZ_CP107052.1"/>
</dbReference>
<dbReference type="Proteomes" id="UP001163831">
    <property type="component" value="Chromosome"/>
</dbReference>
<evidence type="ECO:0000313" key="2">
    <source>
        <dbReference type="EMBL" id="UYH51372.1"/>
    </source>
</evidence>
<name>A0ABY6GJ83_9PROT</name>
<protein>
    <recommendedName>
        <fullName evidence="4">NfeD-like C-terminal domain-containing protein</fullName>
    </recommendedName>
</protein>
<organism evidence="2 3">
    <name type="scientific">Candidatus Kirkpatrickella diaphorinae</name>
    <dbReference type="NCBI Taxonomy" id="2984322"/>
    <lineage>
        <taxon>Bacteria</taxon>
        <taxon>Pseudomonadati</taxon>
        <taxon>Pseudomonadota</taxon>
        <taxon>Alphaproteobacteria</taxon>
        <taxon>Acetobacterales</taxon>
        <taxon>Acetobacteraceae</taxon>
        <taxon>Candidatus Kirkpatrickella</taxon>
    </lineage>
</organism>
<keyword evidence="1" id="KW-0472">Membrane</keyword>
<keyword evidence="1" id="KW-0812">Transmembrane</keyword>
<proteinExistence type="predicted"/>
<evidence type="ECO:0000313" key="3">
    <source>
        <dbReference type="Proteomes" id="UP001163831"/>
    </source>
</evidence>
<dbReference type="EMBL" id="CP107052">
    <property type="protein sequence ID" value="UYH51372.1"/>
    <property type="molecule type" value="Genomic_DNA"/>
</dbReference>
<evidence type="ECO:0000256" key="1">
    <source>
        <dbReference type="SAM" id="Phobius"/>
    </source>
</evidence>
<accession>A0ABY6GJ83</accession>
<keyword evidence="1" id="KW-1133">Transmembrane helix</keyword>
<evidence type="ECO:0008006" key="4">
    <source>
        <dbReference type="Google" id="ProtNLM"/>
    </source>
</evidence>
<gene>
    <name evidence="2" type="ORF">N5W20_00340</name>
</gene>
<keyword evidence="3" id="KW-1185">Reference proteome</keyword>
<sequence length="108" mass="11545">MNLENPNPGPSRALTGLVIVMGVLIIIGFAALVSVIISRHLRPEVATPLEVRRALLHVTGQSRITKIVPRANGDVIIEISGQNGDQRVAVWEPSSGRIAAELELVPTP</sequence>
<feature type="transmembrane region" description="Helical" evidence="1">
    <location>
        <begin position="12"/>
        <end position="37"/>
    </location>
</feature>